<dbReference type="Gene3D" id="1.10.3290.10">
    <property type="entry name" value="Fido-like domain"/>
    <property type="match status" value="1"/>
</dbReference>
<keyword evidence="2" id="KW-0547">Nucleotide-binding</keyword>
<dbReference type="InterPro" id="IPR040198">
    <property type="entry name" value="Fido_containing"/>
</dbReference>
<evidence type="ECO:0000256" key="1">
    <source>
        <dbReference type="PIRSR" id="PIRSR640198-1"/>
    </source>
</evidence>
<gene>
    <name evidence="4" type="ORF">CVT25_006162</name>
</gene>
<dbReference type="PROSITE" id="PS51459">
    <property type="entry name" value="FIDO"/>
    <property type="match status" value="1"/>
</dbReference>
<proteinExistence type="predicted"/>
<dbReference type="GO" id="GO:0005524">
    <property type="term" value="F:ATP binding"/>
    <property type="evidence" value="ECO:0007669"/>
    <property type="project" value="UniProtKB-KW"/>
</dbReference>
<dbReference type="AlphaFoldDB" id="A0A409X772"/>
<feature type="binding site" evidence="2">
    <location>
        <begin position="288"/>
        <end position="295"/>
    </location>
    <ligand>
        <name>ATP</name>
        <dbReference type="ChEBI" id="CHEBI:30616"/>
    </ligand>
</feature>
<dbReference type="InterPro" id="IPR036597">
    <property type="entry name" value="Fido-like_dom_sf"/>
</dbReference>
<evidence type="ECO:0000313" key="5">
    <source>
        <dbReference type="Proteomes" id="UP000283269"/>
    </source>
</evidence>
<dbReference type="OrthoDB" id="439046at2759"/>
<dbReference type="PANTHER" id="PTHR13504:SF38">
    <property type="entry name" value="FIDO DOMAIN-CONTAINING PROTEIN"/>
    <property type="match status" value="1"/>
</dbReference>
<dbReference type="STRING" id="93625.A0A409X772"/>
<dbReference type="InParanoid" id="A0A409X772"/>
<sequence>MSNLQLLRFVNQQRPELLEPVVTNLPSDVLGPELSEILRQSLVVDNITQYMNPNNYPMASKRWRPTAGRDTLPYCALQKKDIKYLADRWADLATTDVMTRYLNLNCLETNIIEGSFQFTPSATTKLIQVGFYNQMGLIEVGDPVEGQVRDRDTAIEILKDTDATLKLVFDLINPNSTFQLTPQKILKLHSVLMKSQRVSCQTNERGSSRLVYCNIGVTRRVSRVNVTIKRKGGNVQFCPFEGVDAEVQAFCDRLNTELMPDVQNGNTDPFAAAAWISHVFVSIHPFEDGNGRLSRMLSSIPLLMKRLPPLCVPSEHKSRYAIALQNVHSNRDGDYSILMNELFRATLTSLESLNNLATV</sequence>
<accession>A0A409X772</accession>
<dbReference type="InterPro" id="IPR003812">
    <property type="entry name" value="Fido"/>
</dbReference>
<dbReference type="SUPFAM" id="SSF140931">
    <property type="entry name" value="Fic-like"/>
    <property type="match status" value="1"/>
</dbReference>
<dbReference type="Pfam" id="PF02661">
    <property type="entry name" value="Fic"/>
    <property type="match status" value="1"/>
</dbReference>
<evidence type="ECO:0000313" key="4">
    <source>
        <dbReference type="EMBL" id="PPQ86571.1"/>
    </source>
</evidence>
<comment type="caution">
    <text evidence="4">The sequence shown here is derived from an EMBL/GenBank/DDBJ whole genome shotgun (WGS) entry which is preliminary data.</text>
</comment>
<name>A0A409X772_PSICY</name>
<dbReference type="EMBL" id="NHYD01002460">
    <property type="protein sequence ID" value="PPQ86571.1"/>
    <property type="molecule type" value="Genomic_DNA"/>
</dbReference>
<evidence type="ECO:0000256" key="2">
    <source>
        <dbReference type="PIRSR" id="PIRSR640198-2"/>
    </source>
</evidence>
<reference evidence="4 5" key="1">
    <citation type="journal article" date="2018" name="Evol. Lett.">
        <title>Horizontal gene cluster transfer increased hallucinogenic mushroom diversity.</title>
        <authorList>
            <person name="Reynolds H.T."/>
            <person name="Vijayakumar V."/>
            <person name="Gluck-Thaler E."/>
            <person name="Korotkin H.B."/>
            <person name="Matheny P.B."/>
            <person name="Slot J.C."/>
        </authorList>
    </citation>
    <scope>NUCLEOTIDE SEQUENCE [LARGE SCALE GENOMIC DNA]</scope>
    <source>
        <strain evidence="4 5">2631</strain>
    </source>
</reference>
<organism evidence="4 5">
    <name type="scientific">Psilocybe cyanescens</name>
    <dbReference type="NCBI Taxonomy" id="93625"/>
    <lineage>
        <taxon>Eukaryota</taxon>
        <taxon>Fungi</taxon>
        <taxon>Dikarya</taxon>
        <taxon>Basidiomycota</taxon>
        <taxon>Agaricomycotina</taxon>
        <taxon>Agaricomycetes</taxon>
        <taxon>Agaricomycetidae</taxon>
        <taxon>Agaricales</taxon>
        <taxon>Agaricineae</taxon>
        <taxon>Strophariaceae</taxon>
        <taxon>Psilocybe</taxon>
    </lineage>
</organism>
<feature type="active site" evidence="1">
    <location>
        <position position="284"/>
    </location>
</feature>
<protein>
    <recommendedName>
        <fullName evidence="3">Fido domain-containing protein</fullName>
    </recommendedName>
</protein>
<dbReference type="Proteomes" id="UP000283269">
    <property type="component" value="Unassembled WGS sequence"/>
</dbReference>
<keyword evidence="2" id="KW-0067">ATP-binding</keyword>
<evidence type="ECO:0000259" key="3">
    <source>
        <dbReference type="PROSITE" id="PS51459"/>
    </source>
</evidence>
<dbReference type="PANTHER" id="PTHR13504">
    <property type="entry name" value="FIDO DOMAIN-CONTAINING PROTEIN DDB_G0283145"/>
    <property type="match status" value="1"/>
</dbReference>
<feature type="domain" description="Fido" evidence="3">
    <location>
        <begin position="180"/>
        <end position="344"/>
    </location>
</feature>
<keyword evidence="5" id="KW-1185">Reference proteome</keyword>